<feature type="compositionally biased region" description="Basic residues" evidence="1">
    <location>
        <begin position="141"/>
        <end position="154"/>
    </location>
</feature>
<dbReference type="InterPro" id="IPR041577">
    <property type="entry name" value="RT_RNaseH_2"/>
</dbReference>
<dbReference type="SUPFAM" id="SSF56672">
    <property type="entry name" value="DNA/RNA polymerases"/>
    <property type="match status" value="1"/>
</dbReference>
<dbReference type="GO" id="GO:0015074">
    <property type="term" value="P:DNA integration"/>
    <property type="evidence" value="ECO:0007669"/>
    <property type="project" value="InterPro"/>
</dbReference>
<feature type="region of interest" description="Disordered" evidence="1">
    <location>
        <begin position="76"/>
        <end position="185"/>
    </location>
</feature>
<dbReference type="Gene3D" id="3.30.70.270">
    <property type="match status" value="1"/>
</dbReference>
<dbReference type="Proteomes" id="UP001188597">
    <property type="component" value="Unassembled WGS sequence"/>
</dbReference>
<evidence type="ECO:0000313" key="4">
    <source>
        <dbReference type="Proteomes" id="UP001188597"/>
    </source>
</evidence>
<evidence type="ECO:0000256" key="1">
    <source>
        <dbReference type="SAM" id="MobiDB-lite"/>
    </source>
</evidence>
<evidence type="ECO:0000313" key="3">
    <source>
        <dbReference type="EMBL" id="KAK2996555.1"/>
    </source>
</evidence>
<feature type="domain" description="Integrase catalytic" evidence="2">
    <location>
        <begin position="957"/>
        <end position="1116"/>
    </location>
</feature>
<feature type="region of interest" description="Disordered" evidence="1">
    <location>
        <begin position="333"/>
        <end position="373"/>
    </location>
</feature>
<dbReference type="CDD" id="cd00303">
    <property type="entry name" value="retropepsin_like"/>
    <property type="match status" value="1"/>
</dbReference>
<dbReference type="PANTHER" id="PTHR48475">
    <property type="entry name" value="RIBONUCLEASE H"/>
    <property type="match status" value="1"/>
</dbReference>
<dbReference type="PANTHER" id="PTHR48475:SF2">
    <property type="entry name" value="RIBONUCLEASE H"/>
    <property type="match status" value="1"/>
</dbReference>
<dbReference type="InterPro" id="IPR012337">
    <property type="entry name" value="RNaseH-like_sf"/>
</dbReference>
<name>A0AA88USH6_9ASTE</name>
<dbReference type="Gene3D" id="3.30.420.10">
    <property type="entry name" value="Ribonuclease H-like superfamily/Ribonuclease H"/>
    <property type="match status" value="1"/>
</dbReference>
<dbReference type="InterPro" id="IPR043128">
    <property type="entry name" value="Rev_trsase/Diguanyl_cyclase"/>
</dbReference>
<feature type="compositionally biased region" description="Basic and acidic residues" evidence="1">
    <location>
        <begin position="333"/>
        <end position="354"/>
    </location>
</feature>
<evidence type="ECO:0000259" key="2">
    <source>
        <dbReference type="PROSITE" id="PS50994"/>
    </source>
</evidence>
<dbReference type="EMBL" id="JAVXUP010004934">
    <property type="protein sequence ID" value="KAK2996555.1"/>
    <property type="molecule type" value="Genomic_DNA"/>
</dbReference>
<proteinExistence type="predicted"/>
<dbReference type="InterPro" id="IPR005162">
    <property type="entry name" value="Retrotrans_gag_dom"/>
</dbReference>
<dbReference type="Pfam" id="PF03732">
    <property type="entry name" value="Retrotrans_gag"/>
    <property type="match status" value="1"/>
</dbReference>
<feature type="compositionally biased region" description="Basic and acidic residues" evidence="1">
    <location>
        <begin position="363"/>
        <end position="373"/>
    </location>
</feature>
<feature type="compositionally biased region" description="Basic and acidic residues" evidence="1">
    <location>
        <begin position="97"/>
        <end position="110"/>
    </location>
</feature>
<accession>A0AA88USH6</accession>
<dbReference type="PROSITE" id="PS50994">
    <property type="entry name" value="INTEGRASE"/>
    <property type="match status" value="1"/>
</dbReference>
<organism evidence="3 4">
    <name type="scientific">Escallonia herrerae</name>
    <dbReference type="NCBI Taxonomy" id="1293975"/>
    <lineage>
        <taxon>Eukaryota</taxon>
        <taxon>Viridiplantae</taxon>
        <taxon>Streptophyta</taxon>
        <taxon>Embryophyta</taxon>
        <taxon>Tracheophyta</taxon>
        <taxon>Spermatophyta</taxon>
        <taxon>Magnoliopsida</taxon>
        <taxon>eudicotyledons</taxon>
        <taxon>Gunneridae</taxon>
        <taxon>Pentapetalae</taxon>
        <taxon>asterids</taxon>
        <taxon>campanulids</taxon>
        <taxon>Escalloniales</taxon>
        <taxon>Escalloniaceae</taxon>
        <taxon>Escallonia</taxon>
    </lineage>
</organism>
<sequence length="1239" mass="140544">SQGTRSPTPLLKRGDLRHRLTRKLFDTPNADLTREVHELKGVVTTLQKKLEAVAPTISTNQTHLDPSDLRLRLTSRSGYGRSHKSETDPSYQPRHVARSESYLRREKSIEDSTNSPPAVSDKIRGRRCAEQKHCPQGRVHGPGRKVRPQGRTSRKPTSGPCPEEFTPPRDDSGYPLSKGIEKAKLPPNFRMPQCDLYDGSGDPGEHVYQFQTNMLLLQVSDAVMCRAFPTTLRKAAHAWFKSLRPRSIHSFAQLSDLFQKHFVSSRTRRKNSASLLNIVQERNESLSRYLGRFNAATLEIDNLDESVKYTAFMRGLRPTTKFAFAAEEYLETHKEHRGDNGQGQEKRAREDSPRSGRGSKRSRRDERRPKEMFDMKNLTPLNARPSQILHEIKDKEILERPEKMRSAPSQRDRNLWCHYHNDHGHTTDKCESLKRAIEALIKRGHLRGYVNRRNEKREATPLAGRDEVRENAGVINTISGGIAAGGSSGQGRKAYVREVLTTMGPSTKKQKKEPAQTISFSDDDVGDTRIPHDDPLVVTLRVGNFDVKRILVDNGSSAEVLFYEAFQRMNIPSDRLRKIDTPLYGFSNHPVVCEGIIALPVTVGAPPNQAKLMIDFVVVRVPSAYNAILGRTALNQLRAVVSTYHMKMKFPTENGVGEVKRDQVVARQCYMASCRNRANETLMIEDLRDETKVERGKPAEDLFDIELYPGNQEKTVRVGTGLSDDLKLKLVDLLRSYSDIFAWTTKAKDFEWTEECQKSFEELKRYLSSPPLLTKPIIGEDLFIYLSISEVAVSTVLIREEEGKHQPRTAIKAQALSDFVVECTIPEDPQQLILSKFRTLGFFMSTVLQRLEIAEPGLYLSAPKSSKLNGVLYKKSFSLPYLKCLTPKEADYALQEVHEGICGQHLGGRNLAHKILRQGYYWPGMQRDAIKFTKRCDQCQKFAPLTHTPAAPLSILTSPIPFAMWGMDILGPFPMATGQRRFVIVAIDYFTKWTEAEPLATITASKCEEFFWKNVVCRFGVPKILITDNGKQFDNSNFRSFCEGLSICLRFTSVAHPQSNGQTENMNRSILQGLKRKLDESKGAWVDELPKVLWAYRTTPHSVTGETPFLLCFGTEALLPVEVGLPTVRVLQFSEAKNEENLRGNLDLLDDVRAQALDWVISTKQRVARFYNRRVRMRIFRVGDLVLRKLGVSNPKAAVGNCRQTGKDLTKYRRCLDQALTHLKHFQEKRSREHGMHTT</sequence>
<dbReference type="InterPro" id="IPR001584">
    <property type="entry name" value="Integrase_cat-core"/>
</dbReference>
<gene>
    <name evidence="3" type="ORF">RJ639_026647</name>
</gene>
<dbReference type="Pfam" id="PF17921">
    <property type="entry name" value="Integrase_H2C2"/>
    <property type="match status" value="1"/>
</dbReference>
<dbReference type="InterPro" id="IPR036397">
    <property type="entry name" value="RNaseH_sf"/>
</dbReference>
<feature type="region of interest" description="Disordered" evidence="1">
    <location>
        <begin position="504"/>
        <end position="525"/>
    </location>
</feature>
<dbReference type="SUPFAM" id="SSF53098">
    <property type="entry name" value="Ribonuclease H-like"/>
    <property type="match status" value="1"/>
</dbReference>
<dbReference type="InterPro" id="IPR041588">
    <property type="entry name" value="Integrase_H2C2"/>
</dbReference>
<feature type="non-terminal residue" evidence="3">
    <location>
        <position position="1"/>
    </location>
</feature>
<keyword evidence="4" id="KW-1185">Reference proteome</keyword>
<dbReference type="InterPro" id="IPR043502">
    <property type="entry name" value="DNA/RNA_pol_sf"/>
</dbReference>
<dbReference type="Pfam" id="PF00665">
    <property type="entry name" value="rve"/>
    <property type="match status" value="1"/>
</dbReference>
<comment type="caution">
    <text evidence="3">The sequence shown here is derived from an EMBL/GenBank/DDBJ whole genome shotgun (WGS) entry which is preliminary data.</text>
</comment>
<dbReference type="GO" id="GO:0003676">
    <property type="term" value="F:nucleic acid binding"/>
    <property type="evidence" value="ECO:0007669"/>
    <property type="project" value="InterPro"/>
</dbReference>
<dbReference type="AlphaFoldDB" id="A0AA88USH6"/>
<reference evidence="3" key="1">
    <citation type="submission" date="2022-12" db="EMBL/GenBank/DDBJ databases">
        <title>Draft genome assemblies for two species of Escallonia (Escalloniales).</title>
        <authorList>
            <person name="Chanderbali A."/>
            <person name="Dervinis C."/>
            <person name="Anghel I."/>
            <person name="Soltis D."/>
            <person name="Soltis P."/>
            <person name="Zapata F."/>
        </authorList>
    </citation>
    <scope>NUCLEOTIDE SEQUENCE</scope>
    <source>
        <strain evidence="3">UCBG64.0493</strain>
        <tissue evidence="3">Leaf</tissue>
    </source>
</reference>
<dbReference type="InterPro" id="IPR021109">
    <property type="entry name" value="Peptidase_aspartic_dom_sf"/>
</dbReference>
<dbReference type="Gene3D" id="1.10.340.70">
    <property type="match status" value="1"/>
</dbReference>
<dbReference type="Gene3D" id="2.40.70.10">
    <property type="entry name" value="Acid Proteases"/>
    <property type="match status" value="1"/>
</dbReference>
<dbReference type="Pfam" id="PF17919">
    <property type="entry name" value="RT_RNaseH_2"/>
    <property type="match status" value="1"/>
</dbReference>
<feature type="compositionally biased region" description="Basic and acidic residues" evidence="1">
    <location>
        <begin position="121"/>
        <end position="133"/>
    </location>
</feature>
<protein>
    <recommendedName>
        <fullName evidence="2">Integrase catalytic domain-containing protein</fullName>
    </recommendedName>
</protein>